<accession>A0A9W6ESJ3</accession>
<keyword evidence="10" id="KW-0187">Copper transport</keyword>
<dbReference type="InterPro" id="IPR027256">
    <property type="entry name" value="P-typ_ATPase_IB"/>
</dbReference>
<dbReference type="SUPFAM" id="SSF81665">
    <property type="entry name" value="Calcium ATPase, transmembrane domain M"/>
    <property type="match status" value="1"/>
</dbReference>
<evidence type="ECO:0000256" key="14">
    <source>
        <dbReference type="ARBA" id="ARBA00022989"/>
    </source>
</evidence>
<keyword evidence="14 19" id="KW-1133">Transmembrane helix</keyword>
<sequence>MNMKNDDDQKKMNMDDHKMDGKHKMDCCKNMSDKDMKNMDMKHHDNQKMSGMKMNHKNMKMDNHNMKHMDHMDMNSKSGHDSMKMNGMNMDHHSMNMDHGSMDMDHMDMGNGGMMMHGGHMMNMGNLKQKFWVSLIVMIPIILMSPMMGMKLPFTIQFPGSDWVVAILGSFMYFYGGKPFFSGAKGEMESHKPAMMSLITLGITVAYAYSIYATIANDIFHVTPMVNNFFWELATLIVIMLLGHWIEMNSIMNAGSALNALAKLLPDSAHLVTSNGDTKDVSVSDLTQGNYVLVEPGEKIPADGDIKKGQTLVNESLVTGESKKQSKKVNDKVIGGSINDNGTITVQVTGTGKSGYLSKVMNMVSQAQSSKSKDENMADRISGYLFYAALAIAIIATIIWIPINGFPFAISIAVSTLVIACPHALGLAVPLVVSRSTSIAARNGLLIRNRNALEHVKNIKYALMDKTGTLTQGNFKVNHFESLDQNYSNEQVLQIIGSLEQGSSHPLAEGVLNLVHSKKINLSSVKDEQQVTGAGIAGTIDNQRYALLASSYLNQHQIAYNHDLFDQLSSRGNSVSFLLQDDHVIGILAEGDQIKANSKEMVQYLKAHHIIPVMLTGDNQKTAASVAHQLGIDKYEAELLPEDKQKMVSRYQNDGKVIFIGDGVNDAPSLAKANIGIAIGSGTDVAIDSADIVLVNSDPKDVISMLQLATKTNHKMVENLWWGAGYNIIALPLAAGVLAFIGIVLDPMVGAIIMSLSTVIVALNAMTLTIKK</sequence>
<dbReference type="GO" id="GO:0055070">
    <property type="term" value="P:copper ion homeostasis"/>
    <property type="evidence" value="ECO:0007669"/>
    <property type="project" value="TreeGrafter"/>
</dbReference>
<evidence type="ECO:0000256" key="16">
    <source>
        <dbReference type="ARBA" id="ARBA00023065"/>
    </source>
</evidence>
<feature type="transmembrane region" description="Helical" evidence="19">
    <location>
        <begin position="228"/>
        <end position="246"/>
    </location>
</feature>
<dbReference type="GO" id="GO:0016887">
    <property type="term" value="F:ATP hydrolysis activity"/>
    <property type="evidence" value="ECO:0007669"/>
    <property type="project" value="InterPro"/>
</dbReference>
<evidence type="ECO:0000256" key="4">
    <source>
        <dbReference type="ARBA" id="ARBA00022448"/>
    </source>
</evidence>
<evidence type="ECO:0000256" key="11">
    <source>
        <dbReference type="ARBA" id="ARBA00022840"/>
    </source>
</evidence>
<dbReference type="GO" id="GO:0005886">
    <property type="term" value="C:plasma membrane"/>
    <property type="evidence" value="ECO:0007669"/>
    <property type="project" value="UniProtKB-SubCell"/>
</dbReference>
<reference evidence="22" key="1">
    <citation type="submission" date="2022-07" db="EMBL/GenBank/DDBJ databases">
        <authorList>
            <person name="Kouya T."/>
            <person name="Ishiyama Y."/>
        </authorList>
    </citation>
    <scope>NUCLEOTIDE SEQUENCE</scope>
    <source>
        <strain evidence="22">WR16-4</strain>
    </source>
</reference>
<evidence type="ECO:0000256" key="12">
    <source>
        <dbReference type="ARBA" id="ARBA00022842"/>
    </source>
</evidence>
<evidence type="ECO:0000256" key="18">
    <source>
        <dbReference type="ARBA" id="ARBA00049289"/>
    </source>
</evidence>
<dbReference type="EC" id="7.2.2.8" evidence="3"/>
<dbReference type="EMBL" id="BRPL01000002">
    <property type="protein sequence ID" value="GLB46388.1"/>
    <property type="molecule type" value="Genomic_DNA"/>
</dbReference>
<dbReference type="Proteomes" id="UP001144204">
    <property type="component" value="Unassembled WGS sequence"/>
</dbReference>
<reference evidence="22" key="2">
    <citation type="journal article" date="2023" name="PLoS ONE">
        <title>Philodulcilactobacillus myokoensis gen. nov., sp. nov., a fructophilic, acidophilic, and agar-phobic lactic acid bacterium isolated from fermented vegetable extracts.</title>
        <authorList>
            <person name="Kouya T."/>
            <person name="Ishiyama Y."/>
            <person name="Ohashi S."/>
            <person name="Kumakubo R."/>
            <person name="Yamazaki T."/>
            <person name="Otaki T."/>
        </authorList>
    </citation>
    <scope>NUCLEOTIDE SEQUENCE</scope>
    <source>
        <strain evidence="22">WR16-4</strain>
    </source>
</reference>
<feature type="transmembrane region" description="Helical" evidence="19">
    <location>
        <begin position="409"/>
        <end position="433"/>
    </location>
</feature>
<keyword evidence="7 19" id="KW-0812">Transmembrane</keyword>
<dbReference type="Gene3D" id="3.40.50.1000">
    <property type="entry name" value="HAD superfamily/HAD-like"/>
    <property type="match status" value="1"/>
</dbReference>
<keyword evidence="6" id="KW-0597">Phosphoprotein</keyword>
<evidence type="ECO:0000256" key="19">
    <source>
        <dbReference type="RuleBase" id="RU362081"/>
    </source>
</evidence>
<dbReference type="InterPro" id="IPR023298">
    <property type="entry name" value="ATPase_P-typ_TM_dom_sf"/>
</dbReference>
<keyword evidence="5 19" id="KW-1003">Cell membrane</keyword>
<evidence type="ECO:0000256" key="1">
    <source>
        <dbReference type="ARBA" id="ARBA00004651"/>
    </source>
</evidence>
<dbReference type="NCBIfam" id="TIGR01494">
    <property type="entry name" value="ATPase_P-type"/>
    <property type="match status" value="1"/>
</dbReference>
<feature type="transmembrane region" description="Helical" evidence="19">
    <location>
        <begin position="154"/>
        <end position="175"/>
    </location>
</feature>
<feature type="region of interest" description="Disordered" evidence="20">
    <location>
        <begin position="1"/>
        <end position="24"/>
    </location>
</feature>
<dbReference type="SUPFAM" id="SSF81653">
    <property type="entry name" value="Calcium ATPase, transduction domain A"/>
    <property type="match status" value="1"/>
</dbReference>
<dbReference type="InterPro" id="IPR044492">
    <property type="entry name" value="P_typ_ATPase_HD_dom"/>
</dbReference>
<gene>
    <name evidence="22" type="primary">copB</name>
    <name evidence="22" type="ORF">WR164_03670</name>
</gene>
<keyword evidence="4" id="KW-0813">Transport</keyword>
<comment type="catalytic activity">
    <reaction evidence="18">
        <text>Cu(+)(in) + ATP + H2O = Cu(+)(out) + ADP + phosphate + H(+)</text>
        <dbReference type="Rhea" id="RHEA:25792"/>
        <dbReference type="ChEBI" id="CHEBI:15377"/>
        <dbReference type="ChEBI" id="CHEBI:15378"/>
        <dbReference type="ChEBI" id="CHEBI:30616"/>
        <dbReference type="ChEBI" id="CHEBI:43474"/>
        <dbReference type="ChEBI" id="CHEBI:49552"/>
        <dbReference type="ChEBI" id="CHEBI:456216"/>
        <dbReference type="EC" id="7.2.2.8"/>
    </reaction>
</comment>
<dbReference type="InterPro" id="IPR059000">
    <property type="entry name" value="ATPase_P-type_domA"/>
</dbReference>
<feature type="transmembrane region" description="Helical" evidence="19">
    <location>
        <begin position="751"/>
        <end position="770"/>
    </location>
</feature>
<keyword evidence="12" id="KW-0460">Magnesium</keyword>
<feature type="transmembrane region" description="Helical" evidence="19">
    <location>
        <begin position="196"/>
        <end position="216"/>
    </location>
</feature>
<dbReference type="GO" id="GO:0005507">
    <property type="term" value="F:copper ion binding"/>
    <property type="evidence" value="ECO:0007669"/>
    <property type="project" value="TreeGrafter"/>
</dbReference>
<evidence type="ECO:0000256" key="8">
    <source>
        <dbReference type="ARBA" id="ARBA00022723"/>
    </source>
</evidence>
<dbReference type="InterPro" id="IPR018303">
    <property type="entry name" value="ATPase_P-typ_P_site"/>
</dbReference>
<keyword evidence="15" id="KW-0186">Copper</keyword>
<comment type="caution">
    <text evidence="22">The sequence shown here is derived from an EMBL/GenBank/DDBJ whole genome shotgun (WGS) entry which is preliminary data.</text>
</comment>
<dbReference type="PRINTS" id="PR00119">
    <property type="entry name" value="CATATPASE"/>
</dbReference>
<dbReference type="GO" id="GO:0043682">
    <property type="term" value="F:P-type divalent copper transporter activity"/>
    <property type="evidence" value="ECO:0007669"/>
    <property type="project" value="TreeGrafter"/>
</dbReference>
<dbReference type="PANTHER" id="PTHR43520:SF5">
    <property type="entry name" value="CATION-TRANSPORTING P-TYPE ATPASE-RELATED"/>
    <property type="match status" value="1"/>
</dbReference>
<comment type="subcellular location">
    <subcellularLocation>
        <location evidence="1">Cell membrane</location>
        <topology evidence="1">Multi-pass membrane protein</topology>
    </subcellularLocation>
</comment>
<dbReference type="InterPro" id="IPR008250">
    <property type="entry name" value="ATPase_P-typ_transduc_dom_A_sf"/>
</dbReference>
<feature type="transmembrane region" description="Helical" evidence="19">
    <location>
        <begin position="720"/>
        <end position="745"/>
    </location>
</feature>
<dbReference type="Pfam" id="PF00122">
    <property type="entry name" value="E1-E2_ATPase"/>
    <property type="match status" value="1"/>
</dbReference>
<dbReference type="SFLD" id="SFLDS00003">
    <property type="entry name" value="Haloacid_Dehalogenase"/>
    <property type="match status" value="1"/>
</dbReference>
<dbReference type="NCBIfam" id="TIGR01511">
    <property type="entry name" value="ATPase-IB1_Cu"/>
    <property type="match status" value="1"/>
</dbReference>
<feature type="transmembrane region" description="Helical" evidence="19">
    <location>
        <begin position="381"/>
        <end position="403"/>
    </location>
</feature>
<evidence type="ECO:0000256" key="2">
    <source>
        <dbReference type="ARBA" id="ARBA00006024"/>
    </source>
</evidence>
<keyword evidence="17 19" id="KW-0472">Membrane</keyword>
<dbReference type="InterPro" id="IPR001757">
    <property type="entry name" value="P_typ_ATPase"/>
</dbReference>
<dbReference type="PANTHER" id="PTHR43520">
    <property type="entry name" value="ATP7, ISOFORM B"/>
    <property type="match status" value="1"/>
</dbReference>
<evidence type="ECO:0000256" key="3">
    <source>
        <dbReference type="ARBA" id="ARBA00012517"/>
    </source>
</evidence>
<evidence type="ECO:0000313" key="22">
    <source>
        <dbReference type="EMBL" id="GLB46388.1"/>
    </source>
</evidence>
<dbReference type="NCBIfam" id="TIGR01525">
    <property type="entry name" value="ATPase-IB_hvy"/>
    <property type="match status" value="1"/>
</dbReference>
<evidence type="ECO:0000256" key="10">
    <source>
        <dbReference type="ARBA" id="ARBA00022796"/>
    </source>
</evidence>
<evidence type="ECO:0000256" key="15">
    <source>
        <dbReference type="ARBA" id="ARBA00023008"/>
    </source>
</evidence>
<evidence type="ECO:0000256" key="17">
    <source>
        <dbReference type="ARBA" id="ARBA00023136"/>
    </source>
</evidence>
<keyword evidence="23" id="KW-1185">Reference proteome</keyword>
<dbReference type="PRINTS" id="PR00943">
    <property type="entry name" value="CUATPASE"/>
</dbReference>
<dbReference type="PROSITE" id="PS00154">
    <property type="entry name" value="ATPASE_E1_E2"/>
    <property type="match status" value="1"/>
</dbReference>
<proteinExistence type="inferred from homology"/>
<feature type="domain" description="P-type ATPase A" evidence="21">
    <location>
        <begin position="264"/>
        <end position="364"/>
    </location>
</feature>
<dbReference type="InterPro" id="IPR023214">
    <property type="entry name" value="HAD_sf"/>
</dbReference>
<keyword evidence="13" id="KW-1278">Translocase</keyword>
<keyword evidence="8 19" id="KW-0479">Metal-binding</keyword>
<evidence type="ECO:0000313" key="23">
    <source>
        <dbReference type="Proteomes" id="UP001144204"/>
    </source>
</evidence>
<evidence type="ECO:0000256" key="9">
    <source>
        <dbReference type="ARBA" id="ARBA00022741"/>
    </source>
</evidence>
<keyword evidence="11 19" id="KW-0067">ATP-binding</keyword>
<evidence type="ECO:0000256" key="20">
    <source>
        <dbReference type="SAM" id="MobiDB-lite"/>
    </source>
</evidence>
<dbReference type="Pfam" id="PF00702">
    <property type="entry name" value="Hydrolase"/>
    <property type="match status" value="1"/>
</dbReference>
<dbReference type="InterPro" id="IPR023299">
    <property type="entry name" value="ATPase_P-typ_cyto_dom_N"/>
</dbReference>
<evidence type="ECO:0000259" key="21">
    <source>
        <dbReference type="Pfam" id="PF00122"/>
    </source>
</evidence>
<evidence type="ECO:0000256" key="6">
    <source>
        <dbReference type="ARBA" id="ARBA00022553"/>
    </source>
</evidence>
<dbReference type="FunFam" id="2.70.150.10:FF:000020">
    <property type="entry name" value="Copper-exporting P-type ATPase A"/>
    <property type="match status" value="1"/>
</dbReference>
<dbReference type="Gene3D" id="3.40.1110.10">
    <property type="entry name" value="Calcium-transporting ATPase, cytoplasmic domain N"/>
    <property type="match status" value="1"/>
</dbReference>
<dbReference type="CDD" id="cd07552">
    <property type="entry name" value="P-type_ATPase_Cu-like"/>
    <property type="match status" value="1"/>
</dbReference>
<dbReference type="GO" id="GO:0140581">
    <property type="term" value="F:P-type monovalent copper transporter activity"/>
    <property type="evidence" value="ECO:0007669"/>
    <property type="project" value="UniProtKB-EC"/>
</dbReference>
<dbReference type="SUPFAM" id="SSF56784">
    <property type="entry name" value="HAD-like"/>
    <property type="match status" value="1"/>
</dbReference>
<evidence type="ECO:0000256" key="7">
    <source>
        <dbReference type="ARBA" id="ARBA00022692"/>
    </source>
</evidence>
<dbReference type="Gene3D" id="2.70.150.10">
    <property type="entry name" value="Calcium-transporting ATPase, cytoplasmic transduction domain A"/>
    <property type="match status" value="1"/>
</dbReference>
<comment type="similarity">
    <text evidence="2 19">Belongs to the cation transport ATPase (P-type) (TC 3.A.3) family. Type IB subfamily.</text>
</comment>
<dbReference type="AlphaFoldDB" id="A0A9W6ESJ3"/>
<keyword evidence="9 19" id="KW-0547">Nucleotide-binding</keyword>
<organism evidence="22 23">
    <name type="scientific">Philodulcilactobacillus myokoensis</name>
    <dbReference type="NCBI Taxonomy" id="2929573"/>
    <lineage>
        <taxon>Bacteria</taxon>
        <taxon>Bacillati</taxon>
        <taxon>Bacillota</taxon>
        <taxon>Bacilli</taxon>
        <taxon>Lactobacillales</taxon>
        <taxon>Lactobacillaceae</taxon>
        <taxon>Philodulcilactobacillus</taxon>
    </lineage>
</organism>
<keyword evidence="16" id="KW-0406">Ion transport</keyword>
<evidence type="ECO:0000256" key="5">
    <source>
        <dbReference type="ARBA" id="ARBA00022475"/>
    </source>
</evidence>
<dbReference type="SFLD" id="SFLDG00002">
    <property type="entry name" value="C1.7:_P-type_atpase_like"/>
    <property type="match status" value="1"/>
</dbReference>
<evidence type="ECO:0000256" key="13">
    <source>
        <dbReference type="ARBA" id="ARBA00022967"/>
    </source>
</evidence>
<dbReference type="InterPro" id="IPR036412">
    <property type="entry name" value="HAD-like_sf"/>
</dbReference>
<protein>
    <recommendedName>
        <fullName evidence="3">P-type Cu(+) transporter</fullName>
        <ecNumber evidence="3">7.2.2.8</ecNumber>
    </recommendedName>
</protein>
<name>A0A9W6ESJ3_9LACO</name>
<dbReference type="GO" id="GO:0005524">
    <property type="term" value="F:ATP binding"/>
    <property type="evidence" value="ECO:0007669"/>
    <property type="project" value="UniProtKB-UniRule"/>
</dbReference>
<dbReference type="SFLD" id="SFLDF00027">
    <property type="entry name" value="p-type_atpase"/>
    <property type="match status" value="1"/>
</dbReference>